<evidence type="ECO:0000259" key="6">
    <source>
        <dbReference type="Pfam" id="PF03160"/>
    </source>
</evidence>
<evidence type="ECO:0000256" key="1">
    <source>
        <dbReference type="ARBA" id="ARBA00022729"/>
    </source>
</evidence>
<dbReference type="SUPFAM" id="SSF141072">
    <property type="entry name" value="CalX-like"/>
    <property type="match status" value="3"/>
</dbReference>
<dbReference type="InterPro" id="IPR003644">
    <property type="entry name" value="Calx_beta"/>
</dbReference>
<gene>
    <name evidence="7" type="ORF">J5X75_35330</name>
</gene>
<dbReference type="InterPro" id="IPR038081">
    <property type="entry name" value="CalX-like_sf"/>
</dbReference>
<dbReference type="PANTHER" id="PTHR46682:SF1">
    <property type="entry name" value="ADHESION G-PROTEIN COUPLED RECEPTOR V1"/>
    <property type="match status" value="1"/>
</dbReference>
<feature type="domain" description="Calx-beta" evidence="6">
    <location>
        <begin position="225"/>
        <end position="304"/>
    </location>
</feature>
<sequence>MRYRQAHAAKSGSVPFALRGPKSLRGALLAAVATAIGLAGAAPASADAVPTLTIEPPAGTLTEAATATFTVRASATSTVPITVNWKAVDVTPAAGHGAASMTADLTAPLSGTAVIAAGATTATIDIVTAADLLHEDPEDFAVEISDPTNATLGTPTRATATITDDDTAPTVAITPVAVSPEGSSGIRQQTFTATLSGVAGKTVKADWATAAGDTDNDPLTPPTYGDAVPGKDFVAGNGTLAFPAGTTTQTFTVGIIGDTIDEGPVPRVDATDGEVFDIVVSPVAGESPASVVGGSTTITITDDDAVPTVTFDNLTVPEGGDSAAVLLPIKLSNGSDHPIAFAIAENAGATTAVDDVAGVIGDNDYAPLSTAATIGPEMTTGYAAVLVNGDATNEPDETVGLEATADPAAVSATFVTQAAADPGTLTLKNDDKAPDLEINSDRGQEGDTVDVIGTVTGISQTGANLTLTFTGAAADGHRAASGSDFTAPSSTTVSIPAGTLPGTELPVTALQLRLYDDTEPEPAESIVVAGSGTGGTVTDGVVVIDANDDYQPPKPTISASSTRIDGPGSVRISGKVGAGETVQLWGAAVTATAQPLKQLATATADSTGAYTFTRTISTGWRFQTKSQEGATSNEVTVRVMQDPAFTATSGSKGKLSLRVTGDPKLRGAAVQIQRYSGGKWSNTSWRGTTNSSGVWSSTVSAKAGSSWTLRARVGGNSSVAVDAGYSATRKVTVKK</sequence>
<dbReference type="Pfam" id="PF03160">
    <property type="entry name" value="Calx-beta"/>
    <property type="match status" value="2"/>
</dbReference>
<keyword evidence="1 5" id="KW-0732">Signal</keyword>
<keyword evidence="8" id="KW-1185">Reference proteome</keyword>
<dbReference type="Gene3D" id="2.60.40.2030">
    <property type="match status" value="4"/>
</dbReference>
<proteinExistence type="predicted"/>
<feature type="chain" id="PRO_5047527518" description="Calx-beta domain-containing protein" evidence="5">
    <location>
        <begin position="42"/>
        <end position="735"/>
    </location>
</feature>
<protein>
    <recommendedName>
        <fullName evidence="6">Calx-beta domain-containing protein</fullName>
    </recommendedName>
</protein>
<dbReference type="PANTHER" id="PTHR46682">
    <property type="entry name" value="ADHESION G-PROTEIN COUPLED RECEPTOR V1"/>
    <property type="match status" value="1"/>
</dbReference>
<evidence type="ECO:0000313" key="7">
    <source>
        <dbReference type="EMBL" id="MBO3742795.1"/>
    </source>
</evidence>
<evidence type="ECO:0000256" key="5">
    <source>
        <dbReference type="SAM" id="SignalP"/>
    </source>
</evidence>
<feature type="signal peptide" evidence="5">
    <location>
        <begin position="1"/>
        <end position="41"/>
    </location>
</feature>
<evidence type="ECO:0000256" key="4">
    <source>
        <dbReference type="SAM" id="MobiDB-lite"/>
    </source>
</evidence>
<dbReference type="EMBL" id="JAGFNS010000031">
    <property type="protein sequence ID" value="MBO3742795.1"/>
    <property type="molecule type" value="Genomic_DNA"/>
</dbReference>
<accession>A0ABS3UW51</accession>
<reference evidence="7 8" key="1">
    <citation type="submission" date="2021-03" db="EMBL/GenBank/DDBJ databases">
        <title>Actinoplanes flavus sp. nov., a novel actinomycete isolated from Coconut Palm rhizosphere soil.</title>
        <authorList>
            <person name="Luo X."/>
        </authorList>
    </citation>
    <scope>NUCLEOTIDE SEQUENCE [LARGE SCALE GENOMIC DNA]</scope>
    <source>
        <strain evidence="7 8">NEAU-H7</strain>
    </source>
</reference>
<evidence type="ECO:0000256" key="3">
    <source>
        <dbReference type="ARBA" id="ARBA00022837"/>
    </source>
</evidence>
<feature type="region of interest" description="Disordered" evidence="4">
    <location>
        <begin position="546"/>
        <end position="565"/>
    </location>
</feature>
<comment type="caution">
    <text evidence="7">The sequence shown here is derived from an EMBL/GenBank/DDBJ whole genome shotgun (WGS) entry which is preliminary data.</text>
</comment>
<name>A0ABS3UW51_9ACTN</name>
<keyword evidence="2" id="KW-0677">Repeat</keyword>
<dbReference type="Proteomes" id="UP000679690">
    <property type="component" value="Unassembled WGS sequence"/>
</dbReference>
<evidence type="ECO:0000256" key="2">
    <source>
        <dbReference type="ARBA" id="ARBA00022737"/>
    </source>
</evidence>
<keyword evidence="3" id="KW-0106">Calcium</keyword>
<feature type="domain" description="Calx-beta" evidence="6">
    <location>
        <begin position="50"/>
        <end position="166"/>
    </location>
</feature>
<evidence type="ECO:0000313" key="8">
    <source>
        <dbReference type="Proteomes" id="UP000679690"/>
    </source>
</evidence>
<dbReference type="RefSeq" id="WP_208471986.1">
    <property type="nucleotide sequence ID" value="NZ_JAGFNS010000031.1"/>
</dbReference>
<dbReference type="InterPro" id="IPR026919">
    <property type="entry name" value="ADGRV1"/>
</dbReference>
<organism evidence="7 8">
    <name type="scientific">Actinoplanes flavus</name>
    <dbReference type="NCBI Taxonomy" id="2820290"/>
    <lineage>
        <taxon>Bacteria</taxon>
        <taxon>Bacillati</taxon>
        <taxon>Actinomycetota</taxon>
        <taxon>Actinomycetes</taxon>
        <taxon>Micromonosporales</taxon>
        <taxon>Micromonosporaceae</taxon>
        <taxon>Actinoplanes</taxon>
    </lineage>
</organism>